<dbReference type="PROSITE" id="PS50026">
    <property type="entry name" value="EGF_3"/>
    <property type="match status" value="1"/>
</dbReference>
<protein>
    <recommendedName>
        <fullName evidence="8">EGF-like domain-containing protein</fullName>
    </recommendedName>
</protein>
<dbReference type="GO" id="GO:0005509">
    <property type="term" value="F:calcium ion binding"/>
    <property type="evidence" value="ECO:0007669"/>
    <property type="project" value="InterPro"/>
</dbReference>
<evidence type="ECO:0000256" key="5">
    <source>
        <dbReference type="PROSITE-ProRule" id="PRU00076"/>
    </source>
</evidence>
<evidence type="ECO:0000256" key="7">
    <source>
        <dbReference type="SAM" id="Phobius"/>
    </source>
</evidence>
<evidence type="ECO:0000256" key="2">
    <source>
        <dbReference type="ARBA" id="ARBA00022729"/>
    </source>
</evidence>
<dbReference type="CDD" id="cd00054">
    <property type="entry name" value="EGF_CA"/>
    <property type="match status" value="1"/>
</dbReference>
<proteinExistence type="predicted"/>
<dbReference type="PROSITE" id="PS00022">
    <property type="entry name" value="EGF_1"/>
    <property type="match status" value="1"/>
</dbReference>
<accession>A0AAD9MMR3</accession>
<dbReference type="InterPro" id="IPR000742">
    <property type="entry name" value="EGF"/>
</dbReference>
<dbReference type="PROSITE" id="PS01186">
    <property type="entry name" value="EGF_2"/>
    <property type="match status" value="1"/>
</dbReference>
<comment type="caution">
    <text evidence="9">The sequence shown here is derived from an EMBL/GenBank/DDBJ whole genome shotgun (WGS) entry which is preliminary data.</text>
</comment>
<evidence type="ECO:0000256" key="3">
    <source>
        <dbReference type="ARBA" id="ARBA00022737"/>
    </source>
</evidence>
<evidence type="ECO:0000256" key="1">
    <source>
        <dbReference type="ARBA" id="ARBA00022536"/>
    </source>
</evidence>
<gene>
    <name evidence="9" type="ORF">LSH36_1852g00002</name>
</gene>
<keyword evidence="10" id="KW-1185">Reference proteome</keyword>
<evidence type="ECO:0000256" key="4">
    <source>
        <dbReference type="ARBA" id="ARBA00023157"/>
    </source>
</evidence>
<dbReference type="AlphaFoldDB" id="A0AAD9MMR3"/>
<sequence length="303" mass="33064">MDIRTSLPGGKKCFAISWLTAPTLKFGSSVDLEELRPFQVAPLVDAGDTFTPCDLLLGVTLYMEVRKLRLGGKSSSSLPGTTWAYSRIAASTSWQICKAWRQPSSFLIQSRRSVLFLPAYPHLSLNHARNHEPLAFASLKGSDDRDLGVYRLERPKGKSSGGFRLILQTTDNQPAVAEAKLGAEKPAINYCRDVLCDHNGVCVEDINGYHCLCMTGYIGDHCEAGLGFVVFIVGGIVLVVYGICMCRGASIQRKINKKKGKGSTSGKVFPLVHLPTTDNGNMLPNDNASKMREISETQYGSDN</sequence>
<keyword evidence="7" id="KW-1133">Transmembrane helix</keyword>
<keyword evidence="2" id="KW-0732">Signal</keyword>
<keyword evidence="7" id="KW-0472">Membrane</keyword>
<feature type="region of interest" description="Disordered" evidence="6">
    <location>
        <begin position="258"/>
        <end position="287"/>
    </location>
</feature>
<dbReference type="Gene3D" id="2.10.25.10">
    <property type="entry name" value="Laminin"/>
    <property type="match status" value="1"/>
</dbReference>
<organism evidence="9 10">
    <name type="scientific">Paralvinella palmiformis</name>
    <dbReference type="NCBI Taxonomy" id="53620"/>
    <lineage>
        <taxon>Eukaryota</taxon>
        <taxon>Metazoa</taxon>
        <taxon>Spiralia</taxon>
        <taxon>Lophotrochozoa</taxon>
        <taxon>Annelida</taxon>
        <taxon>Polychaeta</taxon>
        <taxon>Sedentaria</taxon>
        <taxon>Canalipalpata</taxon>
        <taxon>Terebellida</taxon>
        <taxon>Terebelliformia</taxon>
        <taxon>Alvinellidae</taxon>
        <taxon>Paralvinella</taxon>
    </lineage>
</organism>
<dbReference type="Pfam" id="PF00008">
    <property type="entry name" value="EGF"/>
    <property type="match status" value="1"/>
</dbReference>
<evidence type="ECO:0000256" key="6">
    <source>
        <dbReference type="SAM" id="MobiDB-lite"/>
    </source>
</evidence>
<comment type="caution">
    <text evidence="5">Lacks conserved residue(s) required for the propagation of feature annotation.</text>
</comment>
<evidence type="ECO:0000313" key="9">
    <source>
        <dbReference type="EMBL" id="KAK2139345.1"/>
    </source>
</evidence>
<feature type="disulfide bond" evidence="5">
    <location>
        <begin position="213"/>
        <end position="222"/>
    </location>
</feature>
<keyword evidence="4 5" id="KW-1015">Disulfide bond</keyword>
<dbReference type="InterPro" id="IPR001881">
    <property type="entry name" value="EGF-like_Ca-bd_dom"/>
</dbReference>
<evidence type="ECO:0000259" key="8">
    <source>
        <dbReference type="PROSITE" id="PS50026"/>
    </source>
</evidence>
<dbReference type="SMART" id="SM00179">
    <property type="entry name" value="EGF_CA"/>
    <property type="match status" value="1"/>
</dbReference>
<dbReference type="FunFam" id="2.10.25.10:FF:000066">
    <property type="entry name" value="FAT atypical cadherin 4"/>
    <property type="match status" value="1"/>
</dbReference>
<reference evidence="9" key="1">
    <citation type="journal article" date="2023" name="Mol. Biol. Evol.">
        <title>Third-Generation Sequencing Reveals the Adaptive Role of the Epigenome in Three Deep-Sea Polychaetes.</title>
        <authorList>
            <person name="Perez M."/>
            <person name="Aroh O."/>
            <person name="Sun Y."/>
            <person name="Lan Y."/>
            <person name="Juniper S.K."/>
            <person name="Young C.R."/>
            <person name="Angers B."/>
            <person name="Qian P.Y."/>
        </authorList>
    </citation>
    <scope>NUCLEOTIDE SEQUENCE</scope>
    <source>
        <strain evidence="9">P08H-3</strain>
    </source>
</reference>
<evidence type="ECO:0000313" key="10">
    <source>
        <dbReference type="Proteomes" id="UP001208570"/>
    </source>
</evidence>
<dbReference type="SUPFAM" id="SSF57196">
    <property type="entry name" value="EGF/Laminin"/>
    <property type="match status" value="1"/>
</dbReference>
<feature type="transmembrane region" description="Helical" evidence="7">
    <location>
        <begin position="224"/>
        <end position="244"/>
    </location>
</feature>
<dbReference type="SMART" id="SM00181">
    <property type="entry name" value="EGF"/>
    <property type="match status" value="1"/>
</dbReference>
<feature type="compositionally biased region" description="Polar residues" evidence="6">
    <location>
        <begin position="276"/>
        <end position="287"/>
    </location>
</feature>
<name>A0AAD9MMR3_9ANNE</name>
<dbReference type="EMBL" id="JAODUP010001848">
    <property type="protein sequence ID" value="KAK2139345.1"/>
    <property type="molecule type" value="Genomic_DNA"/>
</dbReference>
<keyword evidence="1 5" id="KW-0245">EGF-like domain</keyword>
<keyword evidence="7" id="KW-0812">Transmembrane</keyword>
<feature type="domain" description="EGF-like" evidence="8">
    <location>
        <begin position="187"/>
        <end position="223"/>
    </location>
</feature>
<keyword evidence="3" id="KW-0677">Repeat</keyword>
<dbReference type="Proteomes" id="UP001208570">
    <property type="component" value="Unassembled WGS sequence"/>
</dbReference>